<organism evidence="1 2">
    <name type="scientific">Citrullus colocynthis</name>
    <name type="common">colocynth</name>
    <dbReference type="NCBI Taxonomy" id="252529"/>
    <lineage>
        <taxon>Eukaryota</taxon>
        <taxon>Viridiplantae</taxon>
        <taxon>Streptophyta</taxon>
        <taxon>Embryophyta</taxon>
        <taxon>Tracheophyta</taxon>
        <taxon>Spermatophyta</taxon>
        <taxon>Magnoliopsida</taxon>
        <taxon>eudicotyledons</taxon>
        <taxon>Gunneridae</taxon>
        <taxon>Pentapetalae</taxon>
        <taxon>rosids</taxon>
        <taxon>fabids</taxon>
        <taxon>Cucurbitales</taxon>
        <taxon>Cucurbitaceae</taxon>
        <taxon>Benincaseae</taxon>
        <taxon>Citrullus</taxon>
    </lineage>
</organism>
<protein>
    <submittedName>
        <fullName evidence="1">Uncharacterized protein</fullName>
    </submittedName>
</protein>
<dbReference type="EMBL" id="OZ021736">
    <property type="protein sequence ID" value="CAK9316010.1"/>
    <property type="molecule type" value="Genomic_DNA"/>
</dbReference>
<gene>
    <name evidence="1" type="ORF">CITCOLO1_LOCUS7856</name>
</gene>
<sequence>MPKVRTRQIASTTLAFSEAMQACSDRSCYSPSVVARSYTRAYSTSRFKIMQREHTLNSSLADLTMIDFGFDPSTRILAAAFSC</sequence>
<proteinExistence type="predicted"/>
<reference evidence="1 2" key="1">
    <citation type="submission" date="2024-03" db="EMBL/GenBank/DDBJ databases">
        <authorList>
            <person name="Gkanogiannis A."/>
            <person name="Becerra Lopez-Lavalle L."/>
        </authorList>
    </citation>
    <scope>NUCLEOTIDE SEQUENCE [LARGE SCALE GENOMIC DNA]</scope>
</reference>
<evidence type="ECO:0000313" key="2">
    <source>
        <dbReference type="Proteomes" id="UP001642487"/>
    </source>
</evidence>
<dbReference type="Proteomes" id="UP001642487">
    <property type="component" value="Chromosome 2"/>
</dbReference>
<evidence type="ECO:0000313" key="1">
    <source>
        <dbReference type="EMBL" id="CAK9316010.1"/>
    </source>
</evidence>
<accession>A0ABP0YAW0</accession>
<name>A0ABP0YAW0_9ROSI</name>
<keyword evidence="2" id="KW-1185">Reference proteome</keyword>